<accession>A0A6N3FNF1</accession>
<dbReference type="EMBL" id="CACRUO010000065">
    <property type="protein sequence ID" value="VYU53043.1"/>
    <property type="molecule type" value="Genomic_DNA"/>
</dbReference>
<dbReference type="InterPro" id="IPR007421">
    <property type="entry name" value="Schlafen_AlbA_2_dom"/>
</dbReference>
<gene>
    <name evidence="2" type="ORF">SSLFYP27_02549</name>
</gene>
<dbReference type="InterPro" id="IPR038461">
    <property type="entry name" value="Schlafen_AlbA_2_dom_sf"/>
</dbReference>
<dbReference type="Pfam" id="PF04326">
    <property type="entry name" value="SLFN_AlbA_2"/>
    <property type="match status" value="1"/>
</dbReference>
<dbReference type="AlphaFoldDB" id="A0A6N3FNF1"/>
<evidence type="ECO:0000259" key="1">
    <source>
        <dbReference type="Pfam" id="PF04326"/>
    </source>
</evidence>
<name>A0A6N3FNF1_STASI</name>
<dbReference type="Gene3D" id="3.30.950.30">
    <property type="entry name" value="Schlafen, AAA domain"/>
    <property type="match status" value="1"/>
</dbReference>
<organism evidence="2">
    <name type="scientific">Staphylococcus simulans</name>
    <dbReference type="NCBI Taxonomy" id="1286"/>
    <lineage>
        <taxon>Bacteria</taxon>
        <taxon>Bacillati</taxon>
        <taxon>Bacillota</taxon>
        <taxon>Bacilli</taxon>
        <taxon>Bacillales</taxon>
        <taxon>Staphylococcaceae</taxon>
        <taxon>Staphylococcus</taxon>
    </lineage>
</organism>
<sequence>MLEKEILNLIQSNREGEYWDFKASYTSNTVNLLHDIICLSNNLENREAYLIIGIADNGYVKGVKDDPNRRNQEQLISFIRGKEFAGERYPHIKLLTITYCDKEIDVIIINPKGYAPYYLSKSYEDNNGKKRIINAGSIYTRTGDKNTDIDKTANPLDTELLWKIHFGLYPSPIEKLKKYLLLPDEWIDNNEGYFYNNSPEYIVCSNSVIEEEQNYEKLIPPFYAYLQTSNNSVYTYYECRYNSTVLFGSQCIALDSGQYLTPVPEFGAISSNCTPYDTLDYRYFIKGSILYNLHFFMYDREVMEQTSARDKFLECILIFETEKEREWFEDYVKDNFYWIKQSIKNNTKKVHSIYHLDDMEKDDIITKIKTMIILKNELEKYRKL</sequence>
<proteinExistence type="predicted"/>
<protein>
    <submittedName>
        <fullName evidence="2">Divergent AAA domain protein</fullName>
    </submittedName>
</protein>
<reference evidence="2" key="1">
    <citation type="submission" date="2019-11" db="EMBL/GenBank/DDBJ databases">
        <authorList>
            <person name="Feng L."/>
        </authorList>
    </citation>
    <scope>NUCLEOTIDE SEQUENCE</scope>
    <source>
        <strain evidence="2">SsimulansLFYP27</strain>
    </source>
</reference>
<evidence type="ECO:0000313" key="2">
    <source>
        <dbReference type="EMBL" id="VYU53043.1"/>
    </source>
</evidence>
<feature type="domain" description="Schlafen AlbA-2" evidence="1">
    <location>
        <begin position="15"/>
        <end position="148"/>
    </location>
</feature>